<evidence type="ECO:0000313" key="2">
    <source>
        <dbReference type="EMBL" id="CAE8610263.1"/>
    </source>
</evidence>
<organism evidence="2 3">
    <name type="scientific">Polarella glacialis</name>
    <name type="common">Dinoflagellate</name>
    <dbReference type="NCBI Taxonomy" id="89957"/>
    <lineage>
        <taxon>Eukaryota</taxon>
        <taxon>Sar</taxon>
        <taxon>Alveolata</taxon>
        <taxon>Dinophyceae</taxon>
        <taxon>Suessiales</taxon>
        <taxon>Suessiaceae</taxon>
        <taxon>Polarella</taxon>
    </lineage>
</organism>
<feature type="compositionally biased region" description="Polar residues" evidence="1">
    <location>
        <begin position="243"/>
        <end position="252"/>
    </location>
</feature>
<accession>A0A813FCQ5</accession>
<dbReference type="Proteomes" id="UP000654075">
    <property type="component" value="Unassembled WGS sequence"/>
</dbReference>
<feature type="region of interest" description="Disordered" evidence="1">
    <location>
        <begin position="202"/>
        <end position="268"/>
    </location>
</feature>
<gene>
    <name evidence="2" type="ORF">PGLA1383_LOCUS28090</name>
</gene>
<evidence type="ECO:0000256" key="1">
    <source>
        <dbReference type="SAM" id="MobiDB-lite"/>
    </source>
</evidence>
<comment type="caution">
    <text evidence="2">The sequence shown here is derived from an EMBL/GenBank/DDBJ whole genome shotgun (WGS) entry which is preliminary data.</text>
</comment>
<sequence length="268" mass="30608">MSAASFRAMEENNHTLGFQATASEGGNMRERSANLFSDPKMMELQHYAKSHKHENRLREAADLEERVRQAQGIKTRLPPPDMSEAALRTDGCENVNKILTKIGSYALIPECKMGQTLPAGFSFAESQADPKFPDRVTSMRMDTFQTRLQWRDKMDDCLRRLMQDMDLARDKRLKEYSNQARCDHLDRIYEWYETHGKKEARKERAAPPYVRYSHDGPVMPGSMRVPRKNLLSDKTDKKKESHGMSQSQSSPTLMAAGAMNMETTPTPS</sequence>
<name>A0A813FCQ5_POLGL</name>
<feature type="compositionally biased region" description="Basic and acidic residues" evidence="1">
    <location>
        <begin position="230"/>
        <end position="242"/>
    </location>
</feature>
<dbReference type="OMA" id="RCRYLEC"/>
<reference evidence="2" key="1">
    <citation type="submission" date="2021-02" db="EMBL/GenBank/DDBJ databases">
        <authorList>
            <person name="Dougan E. K."/>
            <person name="Rhodes N."/>
            <person name="Thang M."/>
            <person name="Chan C."/>
        </authorList>
    </citation>
    <scope>NUCLEOTIDE SEQUENCE</scope>
</reference>
<dbReference type="EMBL" id="CAJNNV010024599">
    <property type="protein sequence ID" value="CAE8610263.1"/>
    <property type="molecule type" value="Genomic_DNA"/>
</dbReference>
<dbReference type="OrthoDB" id="448241at2759"/>
<proteinExistence type="predicted"/>
<evidence type="ECO:0000313" key="3">
    <source>
        <dbReference type="Proteomes" id="UP000654075"/>
    </source>
</evidence>
<dbReference type="AlphaFoldDB" id="A0A813FCQ5"/>
<keyword evidence="3" id="KW-1185">Reference proteome</keyword>
<protein>
    <submittedName>
        <fullName evidence="2">Uncharacterized protein</fullName>
    </submittedName>
</protein>